<dbReference type="Proteomes" id="UP000249396">
    <property type="component" value="Unassembled WGS sequence"/>
</dbReference>
<protein>
    <recommendedName>
        <fullName evidence="1">Antitoxin SocA-like Panacea domain-containing protein</fullName>
    </recommendedName>
</protein>
<evidence type="ECO:0000259" key="1">
    <source>
        <dbReference type="Pfam" id="PF13274"/>
    </source>
</evidence>
<evidence type="ECO:0000313" key="2">
    <source>
        <dbReference type="EMBL" id="PZN84431.1"/>
    </source>
</evidence>
<proteinExistence type="predicted"/>
<organism evidence="2 3">
    <name type="scientific">Candidatus Methylumidiphilus alinenensis</name>
    <dbReference type="NCBI Taxonomy" id="2202197"/>
    <lineage>
        <taxon>Bacteria</taxon>
        <taxon>Pseudomonadati</taxon>
        <taxon>Pseudomonadota</taxon>
        <taxon>Gammaproteobacteria</taxon>
        <taxon>Methylococcales</taxon>
        <taxon>Candidatus Methylumidiphilus</taxon>
    </lineage>
</organism>
<dbReference type="AlphaFoldDB" id="A0A2W4RKG4"/>
<gene>
    <name evidence="2" type="ORF">DM484_02855</name>
</gene>
<comment type="caution">
    <text evidence="2">The sequence shown here is derived from an EMBL/GenBank/DDBJ whole genome shotgun (WGS) entry which is preliminary data.</text>
</comment>
<dbReference type="EMBL" id="QJPH01000154">
    <property type="protein sequence ID" value="PZN84431.1"/>
    <property type="molecule type" value="Genomic_DNA"/>
</dbReference>
<reference evidence="2 3" key="1">
    <citation type="journal article" date="2018" name="Aquat. Microb. Ecol.">
        <title>Gammaproteobacterial methanotrophs dominate.</title>
        <authorList>
            <person name="Rissanen A.J."/>
            <person name="Saarenheimo J."/>
            <person name="Tiirola M."/>
            <person name="Peura S."/>
            <person name="Aalto S.L."/>
            <person name="Karvinen A."/>
            <person name="Nykanen H."/>
        </authorList>
    </citation>
    <scope>NUCLEOTIDE SEQUENCE [LARGE SCALE GENOMIC DNA]</scope>
    <source>
        <strain evidence="2">AMbin10</strain>
    </source>
</reference>
<dbReference type="InterPro" id="IPR025272">
    <property type="entry name" value="SocA_Panacea"/>
</dbReference>
<evidence type="ECO:0000313" key="3">
    <source>
        <dbReference type="Proteomes" id="UP000249396"/>
    </source>
</evidence>
<name>A0A2W4RKG4_9GAMM</name>
<sequence length="186" mass="21527">MFSEQRVAQMAAYLLQKRGGRMAYIKLLKLLYLADREAMGKWGESISGDCFVSMPHGPVLSQTCDLIRGFGSSIEMGWDFWIKDEDNYEVSLRQPASNRECFDELSDAELGILDGVFEKFGRMRRFEIVKYTHDHCAEWEDPHGSSFPIKPEAVFRAMETKEERVQVLLREHRKLVDLDLARSALR</sequence>
<feature type="domain" description="Antitoxin SocA-like Panacea" evidence="1">
    <location>
        <begin position="27"/>
        <end position="140"/>
    </location>
</feature>
<dbReference type="Pfam" id="PF13274">
    <property type="entry name" value="SocA_Panacea"/>
    <property type="match status" value="1"/>
</dbReference>
<accession>A0A2W4RKG4</accession>